<accession>A0A5B8KA78</accession>
<name>A0A5B8KA78_9CALI</name>
<dbReference type="EMBL" id="MK204416">
    <property type="protein sequence ID" value="QDY92372.1"/>
    <property type="molecule type" value="Genomic_RNA"/>
</dbReference>
<sequence>MATAATALLGAGSQAATSVFGIANSIGDLVYRGKELALAQEALKQQVAYNNKSLALAAAQPFINAAASGAATKYVMQSRLDVARGLGASASTLAALAAGQQGVYVNGNFQPIHYADSMYNSVTNRTSRPMSFTGVNQVSFPATTINKTTTNNITKNFESSQPIIGRSAPSRNRLPDQWTFNSAASGITGHYSVNPSPSGSIRTSSPFNTMGSSSSTTSALNNWYQFGFLSPGGTRL</sequence>
<proteinExistence type="predicted"/>
<reference evidence="1" key="1">
    <citation type="journal article" date="2019" name="ISME J.">
        <title>Virome heterogeneity and connectivity in waterfowl and shorebird communities.</title>
        <authorList>
            <person name="Wille M."/>
            <person name="Shi M."/>
            <person name="Klaassen M."/>
            <person name="Hurt A.C."/>
            <person name="Holmes E.C."/>
        </authorList>
    </citation>
    <scope>NUCLEOTIDE SEQUENCE</scope>
    <source>
        <strain evidence="1">MW23</strain>
    </source>
</reference>
<evidence type="ECO:0000313" key="1">
    <source>
        <dbReference type="EMBL" id="QDY92372.1"/>
    </source>
</evidence>
<gene>
    <name evidence="1" type="primary">VP2</name>
</gene>
<organism evidence="1">
    <name type="scientific">Pink-eared duck calicivirus I</name>
    <dbReference type="NCBI Taxonomy" id="2592509"/>
    <lineage>
        <taxon>Viruses</taxon>
        <taxon>Riboviria</taxon>
        <taxon>Orthornavirae</taxon>
        <taxon>Pisuviricota</taxon>
        <taxon>Pisoniviricetes</taxon>
        <taxon>Picornavirales</taxon>
        <taxon>Caliciviridae</taxon>
    </lineage>
</organism>
<protein>
    <submittedName>
        <fullName evidence="1">VP2</fullName>
    </submittedName>
</protein>